<sequence length="129" mass="15107">MLKKISVVSVLFTFFFICQMLNKTFILSKPLDISVLPEASSQTEDSYDRSQYDSNLDEKTIQNVRKCEADQRLMELCQRCVRVTKYDVYPSCCGNEGKVRQWCHDYVFFGKVLPIDLELDSLEKQNTWI</sequence>
<reference evidence="2" key="1">
    <citation type="submission" date="2014-03" db="EMBL/GenBank/DDBJ databases">
        <authorList>
            <person name="Aksoy S."/>
            <person name="Warren W."/>
            <person name="Wilson R.K."/>
        </authorList>
    </citation>
    <scope>NUCLEOTIDE SEQUENCE [LARGE SCALE GENOMIC DNA]</scope>
    <source>
        <strain evidence="2">IAEA</strain>
    </source>
</reference>
<name>A0A1A9WNA3_9MUSC</name>
<dbReference type="Proteomes" id="UP000091820">
    <property type="component" value="Unassembled WGS sequence"/>
</dbReference>
<accession>A0A1A9WNA3</accession>
<dbReference type="EnsemblMetazoa" id="GBRI025890-RA">
    <property type="protein sequence ID" value="GBRI025890-PA"/>
    <property type="gene ID" value="GBRI025890"/>
</dbReference>
<dbReference type="AlphaFoldDB" id="A0A1A9WNA3"/>
<dbReference type="PANTHER" id="PTHR39945:SF1">
    <property type="entry name" value="FI14129P"/>
    <property type="match status" value="1"/>
</dbReference>
<proteinExistence type="predicted"/>
<dbReference type="VEuPathDB" id="VectorBase:GBRI025890"/>
<protein>
    <submittedName>
        <fullName evidence="1">Uncharacterized protein</fullName>
    </submittedName>
</protein>
<keyword evidence="2" id="KW-1185">Reference proteome</keyword>
<evidence type="ECO:0000313" key="1">
    <source>
        <dbReference type="EnsemblMetazoa" id="GBRI025890-PA"/>
    </source>
</evidence>
<dbReference type="PANTHER" id="PTHR39945">
    <property type="entry name" value="FI14129P"/>
    <property type="match status" value="1"/>
</dbReference>
<evidence type="ECO:0000313" key="2">
    <source>
        <dbReference type="Proteomes" id="UP000091820"/>
    </source>
</evidence>
<organism evidence="1 2">
    <name type="scientific">Glossina brevipalpis</name>
    <dbReference type="NCBI Taxonomy" id="37001"/>
    <lineage>
        <taxon>Eukaryota</taxon>
        <taxon>Metazoa</taxon>
        <taxon>Ecdysozoa</taxon>
        <taxon>Arthropoda</taxon>
        <taxon>Hexapoda</taxon>
        <taxon>Insecta</taxon>
        <taxon>Pterygota</taxon>
        <taxon>Neoptera</taxon>
        <taxon>Endopterygota</taxon>
        <taxon>Diptera</taxon>
        <taxon>Brachycera</taxon>
        <taxon>Muscomorpha</taxon>
        <taxon>Hippoboscoidea</taxon>
        <taxon>Glossinidae</taxon>
        <taxon>Glossina</taxon>
    </lineage>
</organism>
<reference evidence="1" key="2">
    <citation type="submission" date="2020-05" db="UniProtKB">
        <authorList>
            <consortium name="EnsemblMetazoa"/>
        </authorList>
    </citation>
    <scope>IDENTIFICATION</scope>
    <source>
        <strain evidence="1">IAEA</strain>
    </source>
</reference>